<comment type="cofactor">
    <cofactor evidence="1">
        <name>FAD</name>
        <dbReference type="ChEBI" id="CHEBI:57692"/>
    </cofactor>
</comment>
<dbReference type="Pfam" id="PF22780">
    <property type="entry name" value="HI0933_like_1st"/>
    <property type="match status" value="1"/>
</dbReference>
<dbReference type="InterPro" id="IPR023166">
    <property type="entry name" value="BaiN-like_dom_sf"/>
</dbReference>
<dbReference type="Pfam" id="PF03486">
    <property type="entry name" value="HI0933_like"/>
    <property type="match status" value="1"/>
</dbReference>
<dbReference type="Gene3D" id="1.10.8.260">
    <property type="entry name" value="HI0933 insert domain-like"/>
    <property type="match status" value="1"/>
</dbReference>
<evidence type="ECO:0000256" key="1">
    <source>
        <dbReference type="ARBA" id="ARBA00001974"/>
    </source>
</evidence>
<dbReference type="SUPFAM" id="SSF51905">
    <property type="entry name" value="FAD/NAD(P)-binding domain"/>
    <property type="match status" value="1"/>
</dbReference>
<keyword evidence="3" id="KW-0274">FAD</keyword>
<dbReference type="SUPFAM" id="SSF160996">
    <property type="entry name" value="HI0933 insert domain-like"/>
    <property type="match status" value="1"/>
</dbReference>
<dbReference type="InterPro" id="IPR036188">
    <property type="entry name" value="FAD/NAD-bd_sf"/>
</dbReference>
<feature type="domain" description="RsdA/BaiN/AoA(So)-like insert" evidence="5">
    <location>
        <begin position="187"/>
        <end position="347"/>
    </location>
</feature>
<evidence type="ECO:0000259" key="4">
    <source>
        <dbReference type="Pfam" id="PF03486"/>
    </source>
</evidence>
<dbReference type="Gene3D" id="2.40.30.10">
    <property type="entry name" value="Translation factors"/>
    <property type="match status" value="1"/>
</dbReference>
<dbReference type="NCBIfam" id="TIGR00275">
    <property type="entry name" value="aminoacetone oxidase family FAD-binding enzyme"/>
    <property type="match status" value="1"/>
</dbReference>
<dbReference type="InterPro" id="IPR057661">
    <property type="entry name" value="RsdA/BaiN/AoA(So)_Rossmann"/>
</dbReference>
<evidence type="ECO:0000256" key="2">
    <source>
        <dbReference type="ARBA" id="ARBA00022630"/>
    </source>
</evidence>
<keyword evidence="7" id="KW-1185">Reference proteome</keyword>
<organism evidence="6 7">
    <name type="scientific">Winogradskyella pacifica</name>
    <dbReference type="NCBI Taxonomy" id="664642"/>
    <lineage>
        <taxon>Bacteria</taxon>
        <taxon>Pseudomonadati</taxon>
        <taxon>Bacteroidota</taxon>
        <taxon>Flavobacteriia</taxon>
        <taxon>Flavobacteriales</taxon>
        <taxon>Flavobacteriaceae</taxon>
        <taxon>Winogradskyella</taxon>
    </lineage>
</organism>
<sequence length="405" mass="45041">MNTQKDIIIIGGGAAGFFAAINIAEQHPELSVAILERGKEGLQKVKISGGGRCNVTHAEFIPSELVQNYPRGEKELLGPFHRFMTGDTIAWFEERGVELKIEDDGRMFPVSNSSQTIIDCFLNEAEKHNVDVLYNHSVKTVKALENEFVIETSHGDFQSKKLLIATGSNPKVWKLLEDLGHTIINPVPSLFTFDIKDHRIKDIPGVVAKNVEIKVVGTDLESNGPLLVTHVGMSAPAILKLSAFGAVELAKMNYNFKIVINFIQLDFKSCLEELKNFKQEFAKKTVVKLTQFDLPKRLWKQLVLASDISETTRWADLNKQQLEAFSNQLTSAVFQVTGKSTFKEEFVTAGGIDLKEVNFKTFESKRIPNLYFAGEVINVDAVTGGFNFQNAWTSAYIASASIVSH</sequence>
<feature type="domain" description="RsdA/BaiN/AoA(So)-like Rossmann fold-like" evidence="4">
    <location>
        <begin position="6"/>
        <end position="399"/>
    </location>
</feature>
<comment type="caution">
    <text evidence="6">The sequence shown here is derived from an EMBL/GenBank/DDBJ whole genome shotgun (WGS) entry which is preliminary data.</text>
</comment>
<evidence type="ECO:0008006" key="8">
    <source>
        <dbReference type="Google" id="ProtNLM"/>
    </source>
</evidence>
<gene>
    <name evidence="6" type="ORF">DFQ09_101460</name>
</gene>
<accession>A0A3D9N849</accession>
<protein>
    <recommendedName>
        <fullName evidence="8">Flavoprotein</fullName>
    </recommendedName>
</protein>
<dbReference type="PANTHER" id="PTHR42887">
    <property type="entry name" value="OS12G0638800 PROTEIN"/>
    <property type="match status" value="1"/>
</dbReference>
<dbReference type="Proteomes" id="UP000256919">
    <property type="component" value="Unassembled WGS sequence"/>
</dbReference>
<reference evidence="6 7" key="1">
    <citation type="submission" date="2018-07" db="EMBL/GenBank/DDBJ databases">
        <title>Genomic Encyclopedia of Type Strains, Phase III (KMG-III): the genomes of soil and plant-associated and newly described type strains.</title>
        <authorList>
            <person name="Whitman W."/>
        </authorList>
    </citation>
    <scope>NUCLEOTIDE SEQUENCE [LARGE SCALE GENOMIC DNA]</scope>
    <source>
        <strain evidence="6 7">CECT 7948</strain>
    </source>
</reference>
<keyword evidence="2" id="KW-0285">Flavoprotein</keyword>
<evidence type="ECO:0000313" key="7">
    <source>
        <dbReference type="Proteomes" id="UP000256919"/>
    </source>
</evidence>
<dbReference type="PANTHER" id="PTHR42887:SF2">
    <property type="entry name" value="OS12G0638800 PROTEIN"/>
    <property type="match status" value="1"/>
</dbReference>
<dbReference type="AlphaFoldDB" id="A0A3D9N849"/>
<dbReference type="InterPro" id="IPR004792">
    <property type="entry name" value="BaiN-like"/>
</dbReference>
<evidence type="ECO:0000256" key="3">
    <source>
        <dbReference type="ARBA" id="ARBA00022827"/>
    </source>
</evidence>
<evidence type="ECO:0000313" key="6">
    <source>
        <dbReference type="EMBL" id="REE27626.1"/>
    </source>
</evidence>
<name>A0A3D9N849_9FLAO</name>
<dbReference type="InterPro" id="IPR055178">
    <property type="entry name" value="RsdA/BaiN/AoA(So)-like_dom"/>
</dbReference>
<dbReference type="PRINTS" id="PR00368">
    <property type="entry name" value="FADPNR"/>
</dbReference>
<dbReference type="Gene3D" id="3.50.50.60">
    <property type="entry name" value="FAD/NAD(P)-binding domain"/>
    <property type="match status" value="1"/>
</dbReference>
<dbReference type="EMBL" id="QREI01000001">
    <property type="protein sequence ID" value="REE27626.1"/>
    <property type="molecule type" value="Genomic_DNA"/>
</dbReference>
<proteinExistence type="predicted"/>
<dbReference type="RefSeq" id="WP_115807969.1">
    <property type="nucleotide sequence ID" value="NZ_QREI01000001.1"/>
</dbReference>
<dbReference type="OrthoDB" id="9773233at2"/>
<dbReference type="PRINTS" id="PR00411">
    <property type="entry name" value="PNDRDTASEI"/>
</dbReference>
<evidence type="ECO:0000259" key="5">
    <source>
        <dbReference type="Pfam" id="PF22780"/>
    </source>
</evidence>